<dbReference type="RefSeq" id="XP_018066373.1">
    <property type="nucleotide sequence ID" value="XM_018212260.1"/>
</dbReference>
<evidence type="ECO:0000256" key="6">
    <source>
        <dbReference type="SAM" id="MobiDB-lite"/>
    </source>
</evidence>
<dbReference type="GO" id="GO:0042802">
    <property type="term" value="F:identical protein binding"/>
    <property type="evidence" value="ECO:0007669"/>
    <property type="project" value="EnsemblFungi"/>
</dbReference>
<dbReference type="InterPro" id="IPR056165">
    <property type="entry name" value="Beta-prop_ELP1_2nd"/>
</dbReference>
<dbReference type="Pfam" id="PF04762">
    <property type="entry name" value="Beta-prop_ELP1_1st"/>
    <property type="match status" value="1"/>
</dbReference>
<feature type="domain" description="ELP1 N-terminal second beta-propeller" evidence="8">
    <location>
        <begin position="401"/>
        <end position="661"/>
    </location>
</feature>
<dbReference type="GO" id="GO:0005634">
    <property type="term" value="C:nucleus"/>
    <property type="evidence" value="ECO:0007669"/>
    <property type="project" value="UniProtKB-SubCell"/>
</dbReference>
<dbReference type="Pfam" id="PF23925">
    <property type="entry name" value="A-sol_ELP1"/>
    <property type="match status" value="1"/>
</dbReference>
<comment type="similarity">
    <text evidence="2 5">Belongs to the ELP1/IKA1 family.</text>
</comment>
<organism evidence="12 13">
    <name type="scientific">Mollisia scopiformis</name>
    <name type="common">Conifer needle endophyte fungus</name>
    <name type="synonym">Phialocephala scopiformis</name>
    <dbReference type="NCBI Taxonomy" id="149040"/>
    <lineage>
        <taxon>Eukaryota</taxon>
        <taxon>Fungi</taxon>
        <taxon>Dikarya</taxon>
        <taxon>Ascomycota</taxon>
        <taxon>Pezizomycotina</taxon>
        <taxon>Leotiomycetes</taxon>
        <taxon>Helotiales</taxon>
        <taxon>Mollisiaceae</taxon>
        <taxon>Mollisia</taxon>
    </lineage>
</organism>
<dbReference type="OrthoDB" id="40048at2759"/>
<evidence type="ECO:0000256" key="3">
    <source>
        <dbReference type="ARBA" id="ARBA00022490"/>
    </source>
</evidence>
<evidence type="ECO:0000313" key="13">
    <source>
        <dbReference type="Proteomes" id="UP000070700"/>
    </source>
</evidence>
<protein>
    <recommendedName>
        <fullName evidence="5">Elongator complex protein 1</fullName>
    </recommendedName>
</protein>
<feature type="region of interest" description="Disordered" evidence="6">
    <location>
        <begin position="1165"/>
        <end position="1194"/>
    </location>
</feature>
<proteinExistence type="inferred from homology"/>
<dbReference type="InterPro" id="IPR056169">
    <property type="entry name" value="HB_ELP1"/>
</dbReference>
<reference evidence="12 13" key="1">
    <citation type="submission" date="2015-10" db="EMBL/GenBank/DDBJ databases">
        <title>Full genome of DAOMC 229536 Phialocephala scopiformis, a fungal endophyte of spruce producing the potent anti-insectan compound rugulosin.</title>
        <authorList>
            <consortium name="DOE Joint Genome Institute"/>
            <person name="Walker A.K."/>
            <person name="Frasz S.L."/>
            <person name="Seifert K.A."/>
            <person name="Miller J.D."/>
            <person name="Mondo S.J."/>
            <person name="Labutti K."/>
            <person name="Lipzen A."/>
            <person name="Dockter R."/>
            <person name="Kennedy M."/>
            <person name="Grigoriev I.V."/>
            <person name="Spatafora J.W."/>
        </authorList>
    </citation>
    <scope>NUCLEOTIDE SEQUENCE [LARGE SCALE GENOMIC DNA]</scope>
    <source>
        <strain evidence="12 13">CBS 120377</strain>
    </source>
</reference>
<dbReference type="InterPro" id="IPR056164">
    <property type="entry name" value="Beta-prop_ELP1_1st"/>
</dbReference>
<evidence type="ECO:0000256" key="1">
    <source>
        <dbReference type="ARBA" id="ARBA00005043"/>
    </source>
</evidence>
<evidence type="ECO:0000259" key="7">
    <source>
        <dbReference type="Pfam" id="PF04762"/>
    </source>
</evidence>
<feature type="domain" description="ELP1 alpha-solenoid" evidence="10">
    <location>
        <begin position="685"/>
        <end position="897"/>
    </location>
</feature>
<keyword evidence="3 5" id="KW-0963">Cytoplasm</keyword>
<dbReference type="Pfam" id="PF23878">
    <property type="entry name" value="TPR_ELP1"/>
    <property type="match status" value="1"/>
</dbReference>
<dbReference type="GO" id="GO:0033588">
    <property type="term" value="C:elongator holoenzyme complex"/>
    <property type="evidence" value="ECO:0007669"/>
    <property type="project" value="EnsemblFungi"/>
</dbReference>
<keyword evidence="5" id="KW-0539">Nucleus</keyword>
<dbReference type="GO" id="GO:0002926">
    <property type="term" value="P:tRNA wobble base 5-methoxycarbonylmethyl-2-thiouridinylation"/>
    <property type="evidence" value="ECO:0007669"/>
    <property type="project" value="TreeGrafter"/>
</dbReference>
<dbReference type="GeneID" id="28821986"/>
<dbReference type="EMBL" id="KQ947425">
    <property type="protein sequence ID" value="KUJ12018.1"/>
    <property type="molecule type" value="Genomic_DNA"/>
</dbReference>
<evidence type="ECO:0000256" key="5">
    <source>
        <dbReference type="PIRNR" id="PIRNR017233"/>
    </source>
</evidence>
<dbReference type="FunCoup" id="A0A194WVM2">
    <property type="interactions" value="1068"/>
</dbReference>
<dbReference type="STRING" id="149040.A0A194WVM2"/>
<keyword evidence="4" id="KW-0819">tRNA processing</keyword>
<evidence type="ECO:0000259" key="10">
    <source>
        <dbReference type="Pfam" id="PF23925"/>
    </source>
</evidence>
<dbReference type="Proteomes" id="UP000070700">
    <property type="component" value="Unassembled WGS sequence"/>
</dbReference>
<evidence type="ECO:0000313" key="12">
    <source>
        <dbReference type="EMBL" id="KUJ12018.1"/>
    </source>
</evidence>
<feature type="domain" description="ELP1 first N-terminal beta-propeller" evidence="7">
    <location>
        <begin position="1"/>
        <end position="363"/>
    </location>
</feature>
<dbReference type="Pfam" id="PF23936">
    <property type="entry name" value="HB_ELP1"/>
    <property type="match status" value="1"/>
</dbReference>
<dbReference type="InterPro" id="IPR006849">
    <property type="entry name" value="Elp1"/>
</dbReference>
<dbReference type="GO" id="GO:0000049">
    <property type="term" value="F:tRNA binding"/>
    <property type="evidence" value="ECO:0007669"/>
    <property type="project" value="EnsemblFungi"/>
</dbReference>
<evidence type="ECO:0000259" key="8">
    <source>
        <dbReference type="Pfam" id="PF23797"/>
    </source>
</evidence>
<dbReference type="GO" id="GO:0006357">
    <property type="term" value="P:regulation of transcription by RNA polymerase II"/>
    <property type="evidence" value="ECO:0007669"/>
    <property type="project" value="EnsemblFungi"/>
</dbReference>
<dbReference type="PANTHER" id="PTHR12747">
    <property type="entry name" value="ELONGATOR COMPLEX PROTEIN 1"/>
    <property type="match status" value="1"/>
</dbReference>
<evidence type="ECO:0000256" key="4">
    <source>
        <dbReference type="ARBA" id="ARBA00022694"/>
    </source>
</evidence>
<evidence type="ECO:0000259" key="9">
    <source>
        <dbReference type="Pfam" id="PF23878"/>
    </source>
</evidence>
<dbReference type="KEGG" id="psco:LY89DRAFT_653631"/>
<dbReference type="SUPFAM" id="SSF69322">
    <property type="entry name" value="Tricorn protease domain 2"/>
    <property type="match status" value="1"/>
</dbReference>
<dbReference type="Pfam" id="PF23797">
    <property type="entry name" value="Beta-prop_ELP1_2nd"/>
    <property type="match status" value="1"/>
</dbReference>
<dbReference type="PIRSF" id="PIRSF017233">
    <property type="entry name" value="IKAP"/>
    <property type="match status" value="1"/>
</dbReference>
<accession>A0A194WVM2</accession>
<comment type="subcellular location">
    <subcellularLocation>
        <location evidence="5">Cytoplasm</location>
    </subcellularLocation>
    <subcellularLocation>
        <location evidence="5">Nucleus</location>
    </subcellularLocation>
</comment>
<dbReference type="InParanoid" id="A0A194WVM2"/>
<dbReference type="GO" id="GO:0005829">
    <property type="term" value="C:cytosol"/>
    <property type="evidence" value="ECO:0007669"/>
    <property type="project" value="TreeGrafter"/>
</dbReference>
<name>A0A194WVM2_MOLSC</name>
<keyword evidence="13" id="KW-1185">Reference proteome</keyword>
<evidence type="ECO:0000259" key="11">
    <source>
        <dbReference type="Pfam" id="PF23936"/>
    </source>
</evidence>
<dbReference type="UniPathway" id="UPA00988"/>
<dbReference type="PANTHER" id="PTHR12747:SF0">
    <property type="entry name" value="ELONGATOR COMPLEX PROTEIN 1"/>
    <property type="match status" value="1"/>
</dbReference>
<dbReference type="InterPro" id="IPR056167">
    <property type="entry name" value="A-sol_ELP1"/>
</dbReference>
<feature type="domain" description="ELP1 TPR" evidence="9">
    <location>
        <begin position="905"/>
        <end position="1067"/>
    </location>
</feature>
<gene>
    <name evidence="12" type="ORF">LY89DRAFT_653631</name>
</gene>
<comment type="pathway">
    <text evidence="1">tRNA modification; 5-methoxycarbonylmethyl-2-thiouridine-tRNA biosynthesis.</text>
</comment>
<comment type="function">
    <text evidence="5">Component of the elongator complex which is required for multiple tRNA modifications, including mcm5U (5-methoxycarbonylmethyl uridine), mcm5s2U (5-methoxycarbonylmethyl-2-thiouridine), and ncm5U (5-carbamoylmethyl uridine). The elongator complex catalyzes formation of carboxymethyluridine in the wobble base at position 34 in tRNAs.</text>
</comment>
<sequence length="1316" mass="145532">MRNLRNTRFDRWNAPAQFSGRPLTATTWDLANDSVLCAFGPTENDPLIELVRVNIGSDTSEHSIITSWDAPCPNPELACDEILSLHYFGDSLTACLVLAGGDIVVVREEPRAGEDRIEIVGSVDAGITAARWSPDEELLAITTRADTVVFMSRSFEGVTDVTMTPEDLKASNHVSVGWGKKETQFQGRGAKALKDPTMPEKIDEGVLSSNDDHRVSISWRGDGAYLAVSTIEGGARRILRVYSREGVLDSVSEPVDGLESALSWRPAGNLISGVQRFKDRVDVVFFERNGLRHGQFSLRLTSEQLQSPDQNIKLIWNSDSTVLAVIMADCIQLWTMGNYHWYLKHEVAIGGLQPVCPVVWHSEKPLRFTIGASDGFTLIEYIFTTARGPISPPEDYGPIAVIDGKIIKVTPFRAANIPPPMALHEVEVQSNALDVAFNADTSLVASLHSQGISLFEWKAATVPSVSPNLTGRVTFAQIDRQQSVYQQICFGRTNELLVLKRCDSESNSVVDRYGFDDVTGRIELISSETEGVSYTLLSSFQGDTAYPFVQSRSGDLHSLTTADRSTWHCSFPHYLPWVDVLLGIKAIAFGMSENGHLYANSRLLLKNCTSFLVTPAHLILTTTTHLLKFVHITNVDDLEVPPDDPEKDERCRSIERGARLVTAMPTSLSLVLQMPRGNLETIFPRAMVLAGIRKLIDEKNYKKAFTHCRTQRVDMNLLYDHAPAQFLANVPLFIDQVKKITYLDLFLSSLREEDVTQSMYKETRAMSTQENGIPEVNGINGVSHPEPSSGKTSKVNKVCDAFLEIMKARTSTNLQNIITANVCKSPPALDDGLLVVAQLMTEDSQMADKAVEHICFLADVNKLYDNALGLYNLDLALLVAQQSQKDPREYLPFMQNLQEIPELRRRFSIDDHLGRHNKALEHLHSLDAFLEVQTYTQKHALYQQALSLYRYNPSQHSTLTNLYAQYLESKSSFKEAALAYESLNNYEKATSCYLSSGPSSWRESLYCALSQTPPISGPALTDLATTLYDALIESKDYFAAATIQLDYLSSIPNACRAFCKGYFFADALHLIAMKRTTELLEQVIDPCLGDALASSTELLSDCKAQLLAQIPRILELREKALLDPLAFYEGERGGGADGDLPDDVSVAASSRLSTNRSLFTRYTGKGGSVGTAGTGVSRATSKNRRREERKRARGKKGSVYEEEYLVNSVRRLIERVESVRGEVGRLVEGLVRRGMWERARAVEVALAEVIEMCRGCVPEVFGTGESVKVEGEVGADGEVYRAVGGDAVLQESLEAAGKKKEPPLIAAFQKLALLGT</sequence>
<evidence type="ECO:0000256" key="2">
    <source>
        <dbReference type="ARBA" id="ARBA00006086"/>
    </source>
</evidence>
<dbReference type="InterPro" id="IPR056166">
    <property type="entry name" value="TPR_ELP1"/>
</dbReference>
<feature type="domain" description="ELP1 three-helical bundle" evidence="11">
    <location>
        <begin position="1079"/>
        <end position="1259"/>
    </location>
</feature>